<gene>
    <name evidence="1" type="ORF">OBO34_15350</name>
</gene>
<sequence>MTEKVYGIKDNKCLVDLNSSGGEFFASIHIDDKVILSNTEFNDIYFMPVPMGTVGGLNPVDYRTLEILSNGGRDSLYTMYVDFTLRLYPRSNSVINEDEFEIRAIDDDYDLIGRAISVYIPPKQSQFPCLSVRSTLILDGRQLGSPFVSFQCKPINNTNLCLASDSTVFIKLCKQIP</sequence>
<dbReference type="RefSeq" id="WP_269478622.1">
    <property type="nucleotide sequence ID" value="NZ_JAOSHN010000006.1"/>
</dbReference>
<evidence type="ECO:0000313" key="2">
    <source>
        <dbReference type="Proteomes" id="UP001065549"/>
    </source>
</evidence>
<reference evidence="1" key="1">
    <citation type="submission" date="2022-09" db="EMBL/GenBank/DDBJ databases">
        <title>Culturomic study of gut microbiota in children with autism spectrum disorder.</title>
        <authorList>
            <person name="Efimov B.A."/>
            <person name="Chaplin A.V."/>
            <person name="Sokolova S.R."/>
            <person name="Pikina A.P."/>
            <person name="Korzhanova M."/>
            <person name="Belova V."/>
            <person name="Korostin D."/>
        </authorList>
    </citation>
    <scope>NUCLEOTIDE SEQUENCE</scope>
    <source>
        <strain evidence="1">ASD5510</strain>
    </source>
</reference>
<evidence type="ECO:0000313" key="1">
    <source>
        <dbReference type="EMBL" id="MCU7379721.1"/>
    </source>
</evidence>
<name>A0A9J6QR51_9FIRM</name>
<protein>
    <submittedName>
        <fullName evidence="1">Uncharacterized protein</fullName>
    </submittedName>
</protein>
<dbReference type="Proteomes" id="UP001065549">
    <property type="component" value="Unassembled WGS sequence"/>
</dbReference>
<dbReference type="AlphaFoldDB" id="A0A9J6QR51"/>
<keyword evidence="2" id="KW-1185">Reference proteome</keyword>
<proteinExistence type="predicted"/>
<dbReference type="EMBL" id="JAOSHN010000006">
    <property type="protein sequence ID" value="MCU7379721.1"/>
    <property type="molecule type" value="Genomic_DNA"/>
</dbReference>
<organism evidence="1 2">
    <name type="scientific">Hominibacterium faecale</name>
    <dbReference type="NCBI Taxonomy" id="2839743"/>
    <lineage>
        <taxon>Bacteria</taxon>
        <taxon>Bacillati</taxon>
        <taxon>Bacillota</taxon>
        <taxon>Clostridia</taxon>
        <taxon>Peptostreptococcales</taxon>
        <taxon>Anaerovoracaceae</taxon>
        <taxon>Hominibacterium</taxon>
    </lineage>
</organism>
<comment type="caution">
    <text evidence="1">The sequence shown here is derived from an EMBL/GenBank/DDBJ whole genome shotgun (WGS) entry which is preliminary data.</text>
</comment>
<accession>A0A9J6QR51</accession>